<accession>A0A7C3ZTF7</accession>
<evidence type="ECO:0000313" key="1">
    <source>
        <dbReference type="EMBL" id="HGF99468.1"/>
    </source>
</evidence>
<comment type="caution">
    <text evidence="1">The sequence shown here is derived from an EMBL/GenBank/DDBJ whole genome shotgun (WGS) entry which is preliminary data.</text>
</comment>
<dbReference type="SUPFAM" id="SSF53335">
    <property type="entry name" value="S-adenosyl-L-methionine-dependent methyltransferases"/>
    <property type="match status" value="1"/>
</dbReference>
<dbReference type="Gene3D" id="3.40.50.150">
    <property type="entry name" value="Vaccinia Virus protein VP39"/>
    <property type="match status" value="1"/>
</dbReference>
<dbReference type="EMBL" id="DSPX01000017">
    <property type="protein sequence ID" value="HGF99468.1"/>
    <property type="molecule type" value="Genomic_DNA"/>
</dbReference>
<gene>
    <name evidence="1" type="ORF">ENR15_02040</name>
</gene>
<proteinExistence type="predicted"/>
<sequence>MVYENFSQAYKAGAAPNQIAIYDMYLRFYRWAANCLGENNGLIAFITNRSFIDRKAFDGFRKVVDKELDFVYIIDVGVDIRSGDTSGNVFNIKTGVAVMFLVRHN</sequence>
<dbReference type="AlphaFoldDB" id="A0A7C3ZTF7"/>
<name>A0A7C3ZTF7_9CYAN</name>
<protein>
    <submittedName>
        <fullName evidence="1">Uncharacterized protein</fullName>
    </submittedName>
</protein>
<organism evidence="1">
    <name type="scientific">Planktothricoides sp. SpSt-374</name>
    <dbReference type="NCBI Taxonomy" id="2282167"/>
    <lineage>
        <taxon>Bacteria</taxon>
        <taxon>Bacillati</taxon>
        <taxon>Cyanobacteriota</taxon>
        <taxon>Cyanophyceae</taxon>
        <taxon>Oscillatoriophycideae</taxon>
        <taxon>Oscillatoriales</taxon>
        <taxon>Oscillatoriaceae</taxon>
        <taxon>Planktothricoides</taxon>
    </lineage>
</organism>
<reference evidence="1" key="1">
    <citation type="journal article" date="2020" name="mSystems">
        <title>Genome- and Community-Level Interaction Insights into Carbon Utilization and Element Cycling Functions of Hydrothermarchaeota in Hydrothermal Sediment.</title>
        <authorList>
            <person name="Zhou Z."/>
            <person name="Liu Y."/>
            <person name="Xu W."/>
            <person name="Pan J."/>
            <person name="Luo Z.H."/>
            <person name="Li M."/>
        </authorList>
    </citation>
    <scope>NUCLEOTIDE SEQUENCE [LARGE SCALE GENOMIC DNA]</scope>
    <source>
        <strain evidence="1">SpSt-374</strain>
    </source>
</reference>
<dbReference type="InterPro" id="IPR029063">
    <property type="entry name" value="SAM-dependent_MTases_sf"/>
</dbReference>